<dbReference type="PROSITE" id="PS00072">
    <property type="entry name" value="ACYL_COA_DH_1"/>
    <property type="match status" value="1"/>
</dbReference>
<gene>
    <name evidence="11" type="ORF">MJO52_04590</name>
</gene>
<proteinExistence type="inferred from homology"/>
<dbReference type="InterPro" id="IPR036250">
    <property type="entry name" value="AcylCo_DH-like_C"/>
</dbReference>
<comment type="similarity">
    <text evidence="2 7">Belongs to the acyl-CoA dehydrogenase family.</text>
</comment>
<comment type="cofactor">
    <cofactor evidence="1 7">
        <name>FAD</name>
        <dbReference type="ChEBI" id="CHEBI:57692"/>
    </cofactor>
</comment>
<dbReference type="InterPro" id="IPR009075">
    <property type="entry name" value="AcylCo_DH/oxidase_C"/>
</dbReference>
<dbReference type="PANTHER" id="PTHR48083">
    <property type="entry name" value="MEDIUM-CHAIN SPECIFIC ACYL-COA DEHYDROGENASE, MITOCHONDRIAL-RELATED"/>
    <property type="match status" value="1"/>
</dbReference>
<keyword evidence="4 7" id="KW-0285">Flavoprotein</keyword>
<evidence type="ECO:0000256" key="3">
    <source>
        <dbReference type="ARBA" id="ARBA00019125"/>
    </source>
</evidence>
<dbReference type="InterPro" id="IPR006091">
    <property type="entry name" value="Acyl-CoA_Oxase/DH_mid-dom"/>
</dbReference>
<evidence type="ECO:0000256" key="6">
    <source>
        <dbReference type="ARBA" id="ARBA00023002"/>
    </source>
</evidence>
<evidence type="ECO:0000256" key="2">
    <source>
        <dbReference type="ARBA" id="ARBA00009347"/>
    </source>
</evidence>
<dbReference type="Pfam" id="PF00441">
    <property type="entry name" value="Acyl-CoA_dh_1"/>
    <property type="match status" value="1"/>
</dbReference>
<evidence type="ECO:0000256" key="4">
    <source>
        <dbReference type="ARBA" id="ARBA00022630"/>
    </source>
</evidence>
<dbReference type="Gene3D" id="1.10.540.10">
    <property type="entry name" value="Acyl-CoA dehydrogenase/oxidase, N-terminal domain"/>
    <property type="match status" value="1"/>
</dbReference>
<dbReference type="PANTHER" id="PTHR48083:SF2">
    <property type="entry name" value="MEDIUM-CHAIN SPECIFIC ACYL-COA DEHYDROGENASE, MITOCHONDRIAL"/>
    <property type="match status" value="1"/>
</dbReference>
<evidence type="ECO:0000256" key="1">
    <source>
        <dbReference type="ARBA" id="ARBA00001974"/>
    </source>
</evidence>
<dbReference type="InterPro" id="IPR006089">
    <property type="entry name" value="Acyl-CoA_DH_CS"/>
</dbReference>
<evidence type="ECO:0000259" key="10">
    <source>
        <dbReference type="Pfam" id="PF02771"/>
    </source>
</evidence>
<keyword evidence="5 7" id="KW-0274">FAD</keyword>
<dbReference type="CDD" id="cd00567">
    <property type="entry name" value="ACAD"/>
    <property type="match status" value="1"/>
</dbReference>
<evidence type="ECO:0000259" key="9">
    <source>
        <dbReference type="Pfam" id="PF02770"/>
    </source>
</evidence>
<reference evidence="11" key="1">
    <citation type="submission" date="2022-02" db="EMBL/GenBank/DDBJ databases">
        <title>Coral-associated bacteria.</title>
        <authorList>
            <person name="Tang K."/>
            <person name="Wang X."/>
        </authorList>
    </citation>
    <scope>NUCLEOTIDE SEQUENCE</scope>
    <source>
        <strain evidence="11">SCSIO 43006</strain>
    </source>
</reference>
<dbReference type="Proteomes" id="UP001055658">
    <property type="component" value="Chromosome"/>
</dbReference>
<evidence type="ECO:0000259" key="8">
    <source>
        <dbReference type="Pfam" id="PF00441"/>
    </source>
</evidence>
<dbReference type="InterPro" id="IPR050741">
    <property type="entry name" value="Acyl-CoA_dehydrogenase"/>
</dbReference>
<keyword evidence="6 7" id="KW-0560">Oxidoreductase</keyword>
<protein>
    <recommendedName>
        <fullName evidence="3">Medium-chain specific acyl-CoA dehydrogenase, mitochondrial</fullName>
    </recommendedName>
</protein>
<keyword evidence="12" id="KW-1185">Reference proteome</keyword>
<organism evidence="11 12">
    <name type="scientific">Microbulbifer variabilis</name>
    <dbReference type="NCBI Taxonomy" id="266805"/>
    <lineage>
        <taxon>Bacteria</taxon>
        <taxon>Pseudomonadati</taxon>
        <taxon>Pseudomonadota</taxon>
        <taxon>Gammaproteobacteria</taxon>
        <taxon>Cellvibrionales</taxon>
        <taxon>Microbulbiferaceae</taxon>
        <taxon>Microbulbifer</taxon>
    </lineage>
</organism>
<dbReference type="InterPro" id="IPR046373">
    <property type="entry name" value="Acyl-CoA_Oxase/DH_mid-dom_sf"/>
</dbReference>
<evidence type="ECO:0000313" key="12">
    <source>
        <dbReference type="Proteomes" id="UP001055658"/>
    </source>
</evidence>
<dbReference type="Pfam" id="PF02770">
    <property type="entry name" value="Acyl-CoA_dh_M"/>
    <property type="match status" value="1"/>
</dbReference>
<feature type="domain" description="Acyl-CoA oxidase/dehydrogenase middle" evidence="9">
    <location>
        <begin position="121"/>
        <end position="215"/>
    </location>
</feature>
<dbReference type="SUPFAM" id="SSF56645">
    <property type="entry name" value="Acyl-CoA dehydrogenase NM domain-like"/>
    <property type="match status" value="1"/>
</dbReference>
<evidence type="ECO:0000256" key="5">
    <source>
        <dbReference type="ARBA" id="ARBA00022827"/>
    </source>
</evidence>
<dbReference type="Gene3D" id="1.20.140.10">
    <property type="entry name" value="Butyryl-CoA Dehydrogenase, subunit A, domain 3"/>
    <property type="match status" value="1"/>
</dbReference>
<feature type="domain" description="Acyl-CoA dehydrogenase/oxidase C-terminal" evidence="8">
    <location>
        <begin position="228"/>
        <end position="377"/>
    </location>
</feature>
<feature type="domain" description="Acyl-CoA dehydrogenase/oxidase N-terminal" evidence="10">
    <location>
        <begin position="5"/>
        <end position="117"/>
    </location>
</feature>
<dbReference type="EMBL" id="CP092418">
    <property type="protein sequence ID" value="USD22412.1"/>
    <property type="molecule type" value="Genomic_DNA"/>
</dbReference>
<evidence type="ECO:0000313" key="11">
    <source>
        <dbReference type="EMBL" id="USD22412.1"/>
    </source>
</evidence>
<dbReference type="Gene3D" id="2.40.110.10">
    <property type="entry name" value="Butyryl-CoA Dehydrogenase, subunit A, domain 2"/>
    <property type="match status" value="1"/>
</dbReference>
<accession>A0ABY4VIY4</accession>
<dbReference type="RefSeq" id="WP_252084771.1">
    <property type="nucleotide sequence ID" value="NZ_CP092418.1"/>
</dbReference>
<dbReference type="InterPro" id="IPR037069">
    <property type="entry name" value="AcylCoA_DH/ox_N_sf"/>
</dbReference>
<sequence length="388" mass="42738">MSLLTKQQEKLVQRARDFVQTELLPLEKEVEKSGGISSESSNEIIRKSRQEGLFAANIDRRFGGGGLTTLDNVLLQEQFGATKEILARRAAGNIYECIKEGTAEQIERFLIPSIRGDRHSALAVSEPEAGSDAASITTRAVRCDAGWILNGRKYFISDADFCDYFIVAAVTQPDLGPRGISLFLVDRSQQGFSYGKSFNMLGFKGTTHRELIFNNLILGKDALLGEENDGFRILGDTLGKARLSKVGARAIGKCHRLLYLMKKHAQDRQQFSKALIDFGQIKQMIVDSNIEISAARALLLQTAKEIDTGLDSRAAISQVKILATETLGRVADRAVQVFGASGCHDEEVIESFYRDARLYRIIDGTSEIHMNIIAKGLKRSVGPCFVAS</sequence>
<dbReference type="InterPro" id="IPR013786">
    <property type="entry name" value="AcylCoA_DH/ox_N"/>
</dbReference>
<dbReference type="Pfam" id="PF02771">
    <property type="entry name" value="Acyl-CoA_dh_N"/>
    <property type="match status" value="1"/>
</dbReference>
<evidence type="ECO:0000256" key="7">
    <source>
        <dbReference type="RuleBase" id="RU362125"/>
    </source>
</evidence>
<dbReference type="InterPro" id="IPR009100">
    <property type="entry name" value="AcylCoA_DH/oxidase_NM_dom_sf"/>
</dbReference>
<dbReference type="SUPFAM" id="SSF47203">
    <property type="entry name" value="Acyl-CoA dehydrogenase C-terminal domain-like"/>
    <property type="match status" value="1"/>
</dbReference>
<name>A0ABY4VIY4_9GAMM</name>